<reference evidence="2" key="1">
    <citation type="submission" date="2014-05" db="EMBL/GenBank/DDBJ databases">
        <title>Whole genome sequencing of Lactobacillus casei NRIC0644.</title>
        <authorList>
            <person name="Atarashi H."/>
            <person name="Yoshida Y."/>
            <person name="Fujimura S."/>
            <person name="Tanaka N."/>
            <person name="Shiwa Y."/>
            <person name="Yoshikawa H."/>
            <person name="Okada S."/>
            <person name="Nakagawa J."/>
        </authorList>
    </citation>
    <scope>NUCLEOTIDE SEQUENCE [LARGE SCALE GENOMIC DNA]</scope>
    <source>
        <strain evidence="2">NRIC0644</strain>
    </source>
</reference>
<dbReference type="InterPro" id="IPR021146">
    <property type="entry name" value="Phage_gp6-like_head-tail"/>
</dbReference>
<evidence type="ECO:0000313" key="1">
    <source>
        <dbReference type="EMBL" id="GAN37493.1"/>
    </source>
</evidence>
<sequence length="124" mass="14142">MADTDPVTLVDLKTMMEIKTDAQDDVLNLIITNTTKALRFKLDLKPTEGFPEELSYIALEVCVRRYNRRKNEGMTSYEQEGQSFTFKSNDFDDFADDINDWKDANGKNATSLGTVSFIPGYPKR</sequence>
<dbReference type="EMBL" id="BAYM01000240">
    <property type="protein sequence ID" value="GAN37493.1"/>
    <property type="molecule type" value="Genomic_DNA"/>
</dbReference>
<dbReference type="AlphaFoldDB" id="A0A0C9QG03"/>
<protein>
    <recommendedName>
        <fullName evidence="3">Phage protein</fullName>
    </recommendedName>
</protein>
<proteinExistence type="predicted"/>
<name>A0A0C9QG03_LACPA</name>
<dbReference type="Pfam" id="PF05135">
    <property type="entry name" value="Phage_connect_1"/>
    <property type="match status" value="1"/>
</dbReference>
<dbReference type="Proteomes" id="UP000032552">
    <property type="component" value="Unassembled WGS sequence"/>
</dbReference>
<accession>A0A0C9QG03</accession>
<evidence type="ECO:0008006" key="3">
    <source>
        <dbReference type="Google" id="ProtNLM"/>
    </source>
</evidence>
<evidence type="ECO:0000313" key="2">
    <source>
        <dbReference type="Proteomes" id="UP000032552"/>
    </source>
</evidence>
<gene>
    <name evidence="1" type="ORF">LC0644_2082</name>
</gene>
<organism evidence="1 2">
    <name type="scientific">Lacticaseibacillus paracasei NRIC 0644</name>
    <dbReference type="NCBI Taxonomy" id="1435038"/>
    <lineage>
        <taxon>Bacteria</taxon>
        <taxon>Bacillati</taxon>
        <taxon>Bacillota</taxon>
        <taxon>Bacilli</taxon>
        <taxon>Lactobacillales</taxon>
        <taxon>Lactobacillaceae</taxon>
        <taxon>Lacticaseibacillus</taxon>
    </lineage>
</organism>
<comment type="caution">
    <text evidence="1">The sequence shown here is derived from an EMBL/GenBank/DDBJ whole genome shotgun (WGS) entry which is preliminary data.</text>
</comment>
<dbReference type="RefSeq" id="WP_045624287.1">
    <property type="nucleotide sequence ID" value="NZ_BAYM01000240.1"/>
</dbReference>